<protein>
    <submittedName>
        <fullName evidence="2">Uncharacterized protein</fullName>
    </submittedName>
</protein>
<evidence type="ECO:0000256" key="1">
    <source>
        <dbReference type="SAM" id="Phobius"/>
    </source>
</evidence>
<keyword evidence="1" id="KW-0812">Transmembrane</keyword>
<dbReference type="EMBL" id="VMRJ01000004">
    <property type="protein sequence ID" value="TVT39408.1"/>
    <property type="molecule type" value="Genomic_DNA"/>
</dbReference>
<keyword evidence="3" id="KW-1185">Reference proteome</keyword>
<dbReference type="RefSeq" id="WP_233636011.1">
    <property type="nucleotide sequence ID" value="NZ_VMRJ01000004.1"/>
</dbReference>
<evidence type="ECO:0000313" key="2">
    <source>
        <dbReference type="EMBL" id="TVT39408.1"/>
    </source>
</evidence>
<reference evidence="2 3" key="1">
    <citation type="submission" date="2019-07" db="EMBL/GenBank/DDBJ databases">
        <title>Hymenobacter sp. straun FUR1 Genome sequencing and assembly.</title>
        <authorList>
            <person name="Chhetri G."/>
        </authorList>
    </citation>
    <scope>NUCLEOTIDE SEQUENCE [LARGE SCALE GENOMIC DNA]</scope>
    <source>
        <strain evidence="2 3">Fur1</strain>
    </source>
</reference>
<name>A0A558BSB2_9BACT</name>
<gene>
    <name evidence="2" type="ORF">FNT36_17290</name>
</gene>
<comment type="caution">
    <text evidence="2">The sequence shown here is derived from an EMBL/GenBank/DDBJ whole genome shotgun (WGS) entry which is preliminary data.</text>
</comment>
<keyword evidence="1" id="KW-0472">Membrane</keyword>
<dbReference type="AlphaFoldDB" id="A0A558BSB2"/>
<sequence>MTHFLPSASLASLTFYLILSKKGRLLITVGIAGLAILSLQAVGAAVLTGGIGLLAAGAAVISASASSSNSSLQTLLPAITARRVRKPPLKF</sequence>
<proteinExistence type="predicted"/>
<evidence type="ECO:0000313" key="3">
    <source>
        <dbReference type="Proteomes" id="UP000317624"/>
    </source>
</evidence>
<dbReference type="Proteomes" id="UP000317624">
    <property type="component" value="Unassembled WGS sequence"/>
</dbReference>
<keyword evidence="1" id="KW-1133">Transmembrane helix</keyword>
<accession>A0A558BSB2</accession>
<organism evidence="2 3">
    <name type="scientific">Hymenobacter setariae</name>
    <dbReference type="NCBI Taxonomy" id="2594794"/>
    <lineage>
        <taxon>Bacteria</taxon>
        <taxon>Pseudomonadati</taxon>
        <taxon>Bacteroidota</taxon>
        <taxon>Cytophagia</taxon>
        <taxon>Cytophagales</taxon>
        <taxon>Hymenobacteraceae</taxon>
        <taxon>Hymenobacter</taxon>
    </lineage>
</organism>
<feature type="transmembrane region" description="Helical" evidence="1">
    <location>
        <begin position="30"/>
        <end position="61"/>
    </location>
</feature>